<dbReference type="AlphaFoldDB" id="W9W6J5"/>
<gene>
    <name evidence="2" type="ORF">A1O5_11344</name>
</gene>
<evidence type="ECO:0000259" key="1">
    <source>
        <dbReference type="Pfam" id="PF18795"/>
    </source>
</evidence>
<reference evidence="2 3" key="1">
    <citation type="submission" date="2013-03" db="EMBL/GenBank/DDBJ databases">
        <title>The Genome Sequence of Cladophialophora psammophila CBS 110553.</title>
        <authorList>
            <consortium name="The Broad Institute Genomics Platform"/>
            <person name="Cuomo C."/>
            <person name="de Hoog S."/>
            <person name="Gorbushina A."/>
            <person name="Walker B."/>
            <person name="Young S.K."/>
            <person name="Zeng Q."/>
            <person name="Gargeya S."/>
            <person name="Fitzgerald M."/>
            <person name="Haas B."/>
            <person name="Abouelleil A."/>
            <person name="Allen A.W."/>
            <person name="Alvarado L."/>
            <person name="Arachchi H.M."/>
            <person name="Berlin A.M."/>
            <person name="Chapman S.B."/>
            <person name="Gainer-Dewar J."/>
            <person name="Goldberg J."/>
            <person name="Griggs A."/>
            <person name="Gujja S."/>
            <person name="Hansen M."/>
            <person name="Howarth C."/>
            <person name="Imamovic A."/>
            <person name="Ireland A."/>
            <person name="Larimer J."/>
            <person name="McCowan C."/>
            <person name="Murphy C."/>
            <person name="Pearson M."/>
            <person name="Poon T.W."/>
            <person name="Priest M."/>
            <person name="Roberts A."/>
            <person name="Saif S."/>
            <person name="Shea T."/>
            <person name="Sisk P."/>
            <person name="Sykes S."/>
            <person name="Wortman J."/>
            <person name="Nusbaum C."/>
            <person name="Birren B."/>
        </authorList>
    </citation>
    <scope>NUCLEOTIDE SEQUENCE [LARGE SCALE GENOMIC DNA]</scope>
    <source>
        <strain evidence="2 3">CBS 110553</strain>
    </source>
</reference>
<dbReference type="EMBL" id="AMGX01000025">
    <property type="protein sequence ID" value="EXJ63583.1"/>
    <property type="molecule type" value="Genomic_DNA"/>
</dbReference>
<evidence type="ECO:0000313" key="2">
    <source>
        <dbReference type="EMBL" id="EXJ63583.1"/>
    </source>
</evidence>
<organism evidence="2 3">
    <name type="scientific">Cladophialophora psammophila CBS 110553</name>
    <dbReference type="NCBI Taxonomy" id="1182543"/>
    <lineage>
        <taxon>Eukaryota</taxon>
        <taxon>Fungi</taxon>
        <taxon>Dikarya</taxon>
        <taxon>Ascomycota</taxon>
        <taxon>Pezizomycotina</taxon>
        <taxon>Eurotiomycetes</taxon>
        <taxon>Chaetothyriomycetidae</taxon>
        <taxon>Chaetothyriales</taxon>
        <taxon>Herpotrichiellaceae</taxon>
        <taxon>Cladophialophora</taxon>
    </lineage>
</organism>
<dbReference type="OrthoDB" id="4538483at2759"/>
<accession>W9W6J5</accession>
<dbReference type="Gene3D" id="1.25.10.50">
    <property type="match status" value="1"/>
</dbReference>
<comment type="caution">
    <text evidence="2">The sequence shown here is derived from an EMBL/GenBank/DDBJ whole genome shotgun (WGS) entry which is preliminary data.</text>
</comment>
<dbReference type="Proteomes" id="UP000019471">
    <property type="component" value="Unassembled WGS sequence"/>
</dbReference>
<keyword evidence="3" id="KW-1185">Reference proteome</keyword>
<feature type="domain" description="DNA mismatch repair protein HSM3 N-terminal" evidence="1">
    <location>
        <begin position="66"/>
        <end position="119"/>
    </location>
</feature>
<dbReference type="eggNOG" id="ENOG502S03U">
    <property type="taxonomic scope" value="Eukaryota"/>
</dbReference>
<dbReference type="STRING" id="1182543.W9W6J5"/>
<sequence>MDVLVEDTDKLFPEVFAHLAVVEAQPELPLDEELLKRAERNLTPTSPKDLLWRVLGTGEELLQTLQQDPRPLTRLLEQVISLLPFDELRSVISAEKLQEGLTSPVISIQLLCLAYLRKAADSPSGASFVATSSSLVQCQFTIWLSSESTEVAERSLEVIEALLAVDSQNSTTVLSAGRSFAEAQGQGLLWRRVFHDPDVYTILFEWTSMSKSKRDVKTKKGMQLVTISQARLFDFIVRVAPYDWSAVTTSSSRHIETQFLRENVGSEPYGGILRYAASHMIDNKDILMEVLRQDFFVKLLGVVEESNRQNVSPQLLEAIQQGAGSLHL</sequence>
<dbReference type="Pfam" id="PF18795">
    <property type="entry name" value="HSM3_N"/>
    <property type="match status" value="1"/>
</dbReference>
<name>W9W6J5_9EURO</name>
<evidence type="ECO:0000313" key="3">
    <source>
        <dbReference type="Proteomes" id="UP000019471"/>
    </source>
</evidence>
<dbReference type="HOGENOM" id="CLU_821408_0_0_1"/>
<dbReference type="RefSeq" id="XP_007750106.1">
    <property type="nucleotide sequence ID" value="XM_007751916.1"/>
</dbReference>
<dbReference type="GeneID" id="19196033"/>
<dbReference type="InterPro" id="IPR041335">
    <property type="entry name" value="HSM3_N"/>
</dbReference>
<proteinExistence type="predicted"/>
<protein>
    <recommendedName>
        <fullName evidence="1">DNA mismatch repair protein HSM3 N-terminal domain-containing protein</fullName>
    </recommendedName>
</protein>